<organism evidence="12 13">
    <name type="scientific">Puccinia coronata f. sp. avenae</name>
    <dbReference type="NCBI Taxonomy" id="200324"/>
    <lineage>
        <taxon>Eukaryota</taxon>
        <taxon>Fungi</taxon>
        <taxon>Dikarya</taxon>
        <taxon>Basidiomycota</taxon>
        <taxon>Pucciniomycotina</taxon>
        <taxon>Pucciniomycetes</taxon>
        <taxon>Pucciniales</taxon>
        <taxon>Pucciniaceae</taxon>
        <taxon>Puccinia</taxon>
    </lineage>
</organism>
<evidence type="ECO:0000256" key="5">
    <source>
        <dbReference type="ARBA" id="ARBA00023002"/>
    </source>
</evidence>
<dbReference type="Pfam" id="PF04777">
    <property type="entry name" value="Evr1_Alr"/>
    <property type="match status" value="1"/>
</dbReference>
<keyword evidence="5 8" id="KW-0560">Oxidoreductase</keyword>
<gene>
    <name evidence="12" type="ORF">PCANC_04537</name>
    <name evidence="11" type="ORF">PCASD_22462</name>
</gene>
<reference evidence="13 14" key="1">
    <citation type="submission" date="2017-11" db="EMBL/GenBank/DDBJ databases">
        <title>De novo assembly and phasing of dikaryotic genomes from two isolates of Puccinia coronata f. sp. avenae, the causal agent of oat crown rust.</title>
        <authorList>
            <person name="Miller M.E."/>
            <person name="Zhang Y."/>
            <person name="Omidvar V."/>
            <person name="Sperschneider J."/>
            <person name="Schwessinger B."/>
            <person name="Raley C."/>
            <person name="Palmer J.M."/>
            <person name="Garnica D."/>
            <person name="Upadhyaya N."/>
            <person name="Rathjen J."/>
            <person name="Taylor J.M."/>
            <person name="Park R.F."/>
            <person name="Dodds P.N."/>
            <person name="Hirsch C.D."/>
            <person name="Kianian S.F."/>
            <person name="Figueroa M."/>
        </authorList>
    </citation>
    <scope>NUCLEOTIDE SEQUENCE [LARGE SCALE GENOMIC DNA]</scope>
    <source>
        <strain evidence="12">12NC29</strain>
        <strain evidence="11">12SD80</strain>
    </source>
</reference>
<dbReference type="InterPro" id="IPR017905">
    <property type="entry name" value="ERV/ALR_sulphydryl_oxidase"/>
</dbReference>
<dbReference type="GO" id="GO:0016971">
    <property type="term" value="F:flavin-dependent sulfhydryl oxidase activity"/>
    <property type="evidence" value="ECO:0007669"/>
    <property type="project" value="InterPro"/>
</dbReference>
<keyword evidence="6" id="KW-0496">Mitochondrion</keyword>
<evidence type="ECO:0000256" key="4">
    <source>
        <dbReference type="ARBA" id="ARBA00022827"/>
    </source>
</evidence>
<dbReference type="GO" id="GO:0005758">
    <property type="term" value="C:mitochondrial intermembrane space"/>
    <property type="evidence" value="ECO:0007669"/>
    <property type="project" value="UniProtKB-SubCell"/>
</dbReference>
<accession>A0A2N5VW78</accession>
<keyword evidence="7" id="KW-1015">Disulfide bond</keyword>
<dbReference type="InterPro" id="IPR036774">
    <property type="entry name" value="ERV/ALR_sulphydryl_oxid_sf"/>
</dbReference>
<feature type="region of interest" description="Disordered" evidence="9">
    <location>
        <begin position="1"/>
        <end position="20"/>
    </location>
</feature>
<dbReference type="STRING" id="200324.A0A2N5VW78"/>
<feature type="domain" description="ERV/ALR sulfhydryl oxidase" evidence="10">
    <location>
        <begin position="70"/>
        <end position="171"/>
    </location>
</feature>
<dbReference type="SUPFAM" id="SSF69000">
    <property type="entry name" value="FAD-dependent thiol oxidase"/>
    <property type="match status" value="1"/>
</dbReference>
<name>A0A2N5VW78_9BASI</name>
<dbReference type="EMBL" id="PGCJ01000049">
    <property type="protein sequence ID" value="PLW54226.1"/>
    <property type="molecule type" value="Genomic_DNA"/>
</dbReference>
<dbReference type="EMBL" id="PGCI01000872">
    <property type="protein sequence ID" value="PLW12826.1"/>
    <property type="molecule type" value="Genomic_DNA"/>
</dbReference>
<evidence type="ECO:0000256" key="9">
    <source>
        <dbReference type="SAM" id="MobiDB-lite"/>
    </source>
</evidence>
<evidence type="ECO:0000256" key="1">
    <source>
        <dbReference type="ARBA" id="ARBA00001974"/>
    </source>
</evidence>
<evidence type="ECO:0000259" key="10">
    <source>
        <dbReference type="PROSITE" id="PS51324"/>
    </source>
</evidence>
<comment type="cofactor">
    <cofactor evidence="1 8">
        <name>FAD</name>
        <dbReference type="ChEBI" id="CHEBI:57692"/>
    </cofactor>
</comment>
<protein>
    <recommendedName>
        <fullName evidence="8">Sulfhydryl oxidase</fullName>
        <ecNumber evidence="8">1.8.3.2</ecNumber>
    </recommendedName>
</protein>
<comment type="subcellular location">
    <subcellularLocation>
        <location evidence="2">Mitochondrion intermembrane space</location>
    </subcellularLocation>
</comment>
<comment type="catalytic activity">
    <reaction evidence="8">
        <text>2 R'C(R)SH + O2 = R'C(R)S-S(R)CR' + H2O2</text>
        <dbReference type="Rhea" id="RHEA:17357"/>
        <dbReference type="ChEBI" id="CHEBI:15379"/>
        <dbReference type="ChEBI" id="CHEBI:16240"/>
        <dbReference type="ChEBI" id="CHEBI:16520"/>
        <dbReference type="ChEBI" id="CHEBI:17412"/>
        <dbReference type="EC" id="1.8.3.2"/>
    </reaction>
</comment>
<evidence type="ECO:0000313" key="14">
    <source>
        <dbReference type="Proteomes" id="UP000235392"/>
    </source>
</evidence>
<dbReference type="PANTHER" id="PTHR12645:SF0">
    <property type="entry name" value="FAD-LINKED SULFHYDRYL OXIDASE ALR"/>
    <property type="match status" value="1"/>
</dbReference>
<proteinExistence type="predicted"/>
<evidence type="ECO:0000256" key="2">
    <source>
        <dbReference type="ARBA" id="ARBA00004569"/>
    </source>
</evidence>
<dbReference type="GO" id="GO:0050660">
    <property type="term" value="F:flavin adenine dinucleotide binding"/>
    <property type="evidence" value="ECO:0007669"/>
    <property type="project" value="TreeGrafter"/>
</dbReference>
<dbReference type="FunFam" id="1.20.120.310:FF:000003">
    <property type="entry name" value="Sulfhydryl oxidase"/>
    <property type="match status" value="1"/>
</dbReference>
<evidence type="ECO:0000313" key="13">
    <source>
        <dbReference type="Proteomes" id="UP000235388"/>
    </source>
</evidence>
<dbReference type="Proteomes" id="UP000235388">
    <property type="component" value="Unassembled WGS sequence"/>
</dbReference>
<dbReference type="AlphaFoldDB" id="A0A2N5VW78"/>
<comment type="caution">
    <text evidence="12">The sequence shown here is derived from an EMBL/GenBank/DDBJ whole genome shotgun (WGS) entry which is preliminary data.</text>
</comment>
<evidence type="ECO:0000256" key="8">
    <source>
        <dbReference type="RuleBase" id="RU371123"/>
    </source>
</evidence>
<sequence>MLTRSSATLPNAGEANPGMVLGPDGKPCKACSGFQAWAKQIRRETGGQEGRKSNEVRTRGQTIVEDQADCPVDSSRLGRHTWTLLHTIGAYYPAEQPNQAHRDSVRQLINSLATIYPCPPCASHFQQFISRFPPKMDNRAQLERWLCDAHNEVNLRLGKDPFDCSLVSQRWRDGWEDGHCD</sequence>
<keyword evidence="13" id="KW-1185">Reference proteome</keyword>
<evidence type="ECO:0000256" key="7">
    <source>
        <dbReference type="ARBA" id="ARBA00023157"/>
    </source>
</evidence>
<dbReference type="PROSITE" id="PS51324">
    <property type="entry name" value="ERV_ALR"/>
    <property type="match status" value="1"/>
</dbReference>
<dbReference type="OrthoDB" id="17199at2759"/>
<evidence type="ECO:0000313" key="12">
    <source>
        <dbReference type="EMBL" id="PLW54226.1"/>
    </source>
</evidence>
<dbReference type="InterPro" id="IPR039799">
    <property type="entry name" value="ALR/ERV"/>
</dbReference>
<keyword evidence="3 8" id="KW-0285">Flavoprotein</keyword>
<dbReference type="EC" id="1.8.3.2" evidence="8"/>
<dbReference type="Proteomes" id="UP000235392">
    <property type="component" value="Unassembled WGS sequence"/>
</dbReference>
<keyword evidence="4 8" id="KW-0274">FAD</keyword>
<evidence type="ECO:0000256" key="6">
    <source>
        <dbReference type="ARBA" id="ARBA00023128"/>
    </source>
</evidence>
<dbReference type="PANTHER" id="PTHR12645">
    <property type="entry name" value="ALR/ERV"/>
    <property type="match status" value="1"/>
</dbReference>
<evidence type="ECO:0000313" key="11">
    <source>
        <dbReference type="EMBL" id="PLW12826.1"/>
    </source>
</evidence>
<dbReference type="Gene3D" id="1.20.120.310">
    <property type="entry name" value="ERV/ALR sulfhydryl oxidase domain"/>
    <property type="match status" value="1"/>
</dbReference>
<evidence type="ECO:0000256" key="3">
    <source>
        <dbReference type="ARBA" id="ARBA00022630"/>
    </source>
</evidence>